<dbReference type="FunFam" id="3.80.30.20:FF:000001">
    <property type="entry name" value="tRNA-2-methylthio-N(6)-dimethylallyladenosine synthase 2"/>
    <property type="match status" value="1"/>
</dbReference>
<feature type="binding site" evidence="8">
    <location>
        <position position="18"/>
    </location>
    <ligand>
        <name>[4Fe-4S] cluster</name>
        <dbReference type="ChEBI" id="CHEBI:49883"/>
        <label>1</label>
    </ligand>
</feature>
<dbReference type="AlphaFoldDB" id="A0A0E3VA73"/>
<evidence type="ECO:0000256" key="8">
    <source>
        <dbReference type="HAMAP-Rule" id="MF_01865"/>
    </source>
</evidence>
<dbReference type="KEGG" id="srd:SD10_25925"/>
<dbReference type="InterPro" id="IPR006638">
    <property type="entry name" value="Elp3/MiaA/NifB-like_rSAM"/>
</dbReference>
<dbReference type="STRING" id="1379870.SD10_25925"/>
<evidence type="ECO:0000256" key="6">
    <source>
        <dbReference type="ARBA" id="ARBA00023004"/>
    </source>
</evidence>
<dbReference type="SFLD" id="SFLDG01061">
    <property type="entry name" value="methylthiotransferase"/>
    <property type="match status" value="1"/>
</dbReference>
<evidence type="ECO:0000256" key="3">
    <source>
        <dbReference type="ARBA" id="ARBA00022679"/>
    </source>
</evidence>
<dbReference type="Gene3D" id="3.80.30.20">
    <property type="entry name" value="tm_1862 like domain"/>
    <property type="match status" value="1"/>
</dbReference>
<keyword evidence="12" id="KW-0687">Ribonucleoprotein</keyword>
<name>A0A0E3VA73_9BACT</name>
<dbReference type="PANTHER" id="PTHR43837">
    <property type="entry name" value="RIBOSOMAL PROTEIN S12 METHYLTHIOTRANSFERASE RIMO"/>
    <property type="match status" value="1"/>
</dbReference>
<protein>
    <recommendedName>
        <fullName evidence="8">Ribosomal protein uS12 methylthiotransferase RimO</fullName>
        <shortName evidence="8">uS12 MTTase</shortName>
        <shortName evidence="8">uS12 methylthiotransferase</shortName>
        <ecNumber evidence="8">2.8.4.4</ecNumber>
    </recommendedName>
    <alternativeName>
        <fullName evidence="8">Ribosomal protein uS12 (aspartate-C(3))-methylthiotransferase</fullName>
    </alternativeName>
    <alternativeName>
        <fullName evidence="8">Ribosome maturation factor RimO</fullName>
    </alternativeName>
</protein>
<feature type="binding site" evidence="8">
    <location>
        <position position="151"/>
    </location>
    <ligand>
        <name>[4Fe-4S] cluster</name>
        <dbReference type="ChEBI" id="CHEBI:49883"/>
        <label>2</label>
        <note>4Fe-4S-S-AdoMet</note>
    </ligand>
</feature>
<evidence type="ECO:0000256" key="4">
    <source>
        <dbReference type="ARBA" id="ARBA00022691"/>
    </source>
</evidence>
<dbReference type="InterPro" id="IPR058240">
    <property type="entry name" value="rSAM_sf"/>
</dbReference>
<dbReference type="EC" id="2.8.4.4" evidence="8"/>
<dbReference type="GO" id="GO:0005840">
    <property type="term" value="C:ribosome"/>
    <property type="evidence" value="ECO:0007669"/>
    <property type="project" value="UniProtKB-KW"/>
</dbReference>
<dbReference type="OrthoDB" id="9805215at2"/>
<dbReference type="PROSITE" id="PS01278">
    <property type="entry name" value="MTTASE_RADICAL"/>
    <property type="match status" value="1"/>
</dbReference>
<dbReference type="InterPro" id="IPR038135">
    <property type="entry name" value="Methylthiotransferase_N_sf"/>
</dbReference>
<sequence>MKTKGIRTNKINIVTLGCSKNLVDSEVLFTQLKGNGMNVTHESKKDDANIVVINTCGFIDNAKEESINTILRYVDAKDAGIVDKVYVTGCLSHRYKDELEVEMPTVDAWFGTNELPRMLKTLRADYKHELVGERLLTTPAHFAYLKIAEGCDRPCSFCAIPLMRGGHVSRPFEELLTEARSLARRGTKELILIAQDLTYYGLDLYKKRNLAELVDKLADVEGIDWIRLQYAYPSGFPMDVLDVMRERSNVCNYLDMPLQTGSTELLKIMRRGITREKTESLIHTIRERVPGITLRTTLIAGHPGETEAMFQETYDFVERMRFDRLGVFAYSHEDDTHSFSMPDDIPAEIKQERVDELMEVQQGISQELNQQKIGNTYKVLFDRKEGGYFIGRTEADSPEVDNEVLVPATQYVRLGDFANVCIDRAEEFDLYGEVV</sequence>
<comment type="similarity">
    <text evidence="8">Belongs to the methylthiotransferase family. RimO subfamily.</text>
</comment>
<keyword evidence="6 8" id="KW-0408">Iron</keyword>
<dbReference type="PROSITE" id="PS51449">
    <property type="entry name" value="MTTASE_N"/>
    <property type="match status" value="1"/>
</dbReference>
<evidence type="ECO:0000256" key="5">
    <source>
        <dbReference type="ARBA" id="ARBA00022723"/>
    </source>
</evidence>
<keyword evidence="13" id="KW-1185">Reference proteome</keyword>
<comment type="catalytic activity">
    <reaction evidence="8">
        <text>L-aspartate(89)-[ribosomal protein uS12]-hydrogen + (sulfur carrier)-SH + AH2 + 2 S-adenosyl-L-methionine = 3-methylsulfanyl-L-aspartate(89)-[ribosomal protein uS12]-hydrogen + (sulfur carrier)-H + 5'-deoxyadenosine + L-methionine + A + S-adenosyl-L-homocysteine + 2 H(+)</text>
        <dbReference type="Rhea" id="RHEA:37087"/>
        <dbReference type="Rhea" id="RHEA-COMP:10460"/>
        <dbReference type="Rhea" id="RHEA-COMP:10461"/>
        <dbReference type="Rhea" id="RHEA-COMP:14737"/>
        <dbReference type="Rhea" id="RHEA-COMP:14739"/>
        <dbReference type="ChEBI" id="CHEBI:13193"/>
        <dbReference type="ChEBI" id="CHEBI:15378"/>
        <dbReference type="ChEBI" id="CHEBI:17319"/>
        <dbReference type="ChEBI" id="CHEBI:17499"/>
        <dbReference type="ChEBI" id="CHEBI:29917"/>
        <dbReference type="ChEBI" id="CHEBI:29961"/>
        <dbReference type="ChEBI" id="CHEBI:57844"/>
        <dbReference type="ChEBI" id="CHEBI:57856"/>
        <dbReference type="ChEBI" id="CHEBI:59789"/>
        <dbReference type="ChEBI" id="CHEBI:64428"/>
        <dbReference type="ChEBI" id="CHEBI:73599"/>
        <dbReference type="EC" id="2.8.4.4"/>
    </reaction>
</comment>
<dbReference type="Pfam" id="PF00919">
    <property type="entry name" value="UPF0004"/>
    <property type="match status" value="1"/>
</dbReference>
<feature type="binding site" evidence="8">
    <location>
        <position position="90"/>
    </location>
    <ligand>
        <name>[4Fe-4S] cluster</name>
        <dbReference type="ChEBI" id="CHEBI:49883"/>
        <label>1</label>
    </ligand>
</feature>
<accession>A0A0E3VA73</accession>
<keyword evidence="4 8" id="KW-0949">S-adenosyl-L-methionine</keyword>
<dbReference type="InterPro" id="IPR013848">
    <property type="entry name" value="Methylthiotransferase_N"/>
</dbReference>
<dbReference type="GO" id="GO:0035599">
    <property type="term" value="F:aspartic acid methylthiotransferase activity"/>
    <property type="evidence" value="ECO:0007669"/>
    <property type="project" value="TreeGrafter"/>
</dbReference>
<dbReference type="PROSITE" id="PS50926">
    <property type="entry name" value="TRAM"/>
    <property type="match status" value="1"/>
</dbReference>
<comment type="subcellular location">
    <subcellularLocation>
        <location evidence="8">Cytoplasm</location>
    </subcellularLocation>
</comment>
<evidence type="ECO:0000259" key="10">
    <source>
        <dbReference type="PROSITE" id="PS51449"/>
    </source>
</evidence>
<dbReference type="Gene3D" id="2.40.50.140">
    <property type="entry name" value="Nucleic acid-binding proteins"/>
    <property type="match status" value="1"/>
</dbReference>
<feature type="binding site" evidence="8">
    <location>
        <position position="158"/>
    </location>
    <ligand>
        <name>[4Fe-4S] cluster</name>
        <dbReference type="ChEBI" id="CHEBI:49883"/>
        <label>2</label>
        <note>4Fe-4S-S-AdoMet</note>
    </ligand>
</feature>
<dbReference type="GO" id="GO:0103039">
    <property type="term" value="F:protein methylthiotransferase activity"/>
    <property type="evidence" value="ECO:0007669"/>
    <property type="project" value="UniProtKB-EC"/>
</dbReference>
<dbReference type="SFLD" id="SFLDG01082">
    <property type="entry name" value="B12-binding_domain_containing"/>
    <property type="match status" value="1"/>
</dbReference>
<evidence type="ECO:0000259" key="9">
    <source>
        <dbReference type="PROSITE" id="PS50926"/>
    </source>
</evidence>
<proteinExistence type="inferred from homology"/>
<evidence type="ECO:0000256" key="2">
    <source>
        <dbReference type="ARBA" id="ARBA00022490"/>
    </source>
</evidence>
<dbReference type="EMBL" id="CP010429">
    <property type="protein sequence ID" value="AKD57826.1"/>
    <property type="molecule type" value="Genomic_DNA"/>
</dbReference>
<dbReference type="SUPFAM" id="SSF102114">
    <property type="entry name" value="Radical SAM enzymes"/>
    <property type="match status" value="1"/>
</dbReference>
<dbReference type="InterPro" id="IPR023404">
    <property type="entry name" value="rSAM_horseshoe"/>
</dbReference>
<dbReference type="InterPro" id="IPR007197">
    <property type="entry name" value="rSAM"/>
</dbReference>
<dbReference type="InterPro" id="IPR012340">
    <property type="entry name" value="NA-bd_OB-fold"/>
</dbReference>
<organism evidence="12 13">
    <name type="scientific">Spirosoma radiotolerans</name>
    <dbReference type="NCBI Taxonomy" id="1379870"/>
    <lineage>
        <taxon>Bacteria</taxon>
        <taxon>Pseudomonadati</taxon>
        <taxon>Bacteroidota</taxon>
        <taxon>Cytophagia</taxon>
        <taxon>Cytophagales</taxon>
        <taxon>Cytophagaceae</taxon>
        <taxon>Spirosoma</taxon>
    </lineage>
</organism>
<dbReference type="PATRIC" id="fig|1379870.5.peg.5603"/>
<feature type="domain" description="MTTase N-terminal" evidence="10">
    <location>
        <begin position="9"/>
        <end position="127"/>
    </location>
</feature>
<dbReference type="GO" id="GO:0005829">
    <property type="term" value="C:cytosol"/>
    <property type="evidence" value="ECO:0007669"/>
    <property type="project" value="TreeGrafter"/>
</dbReference>
<keyword evidence="3 8" id="KW-0808">Transferase</keyword>
<keyword evidence="7 8" id="KW-0411">Iron-sulfur</keyword>
<dbReference type="InterPro" id="IPR002792">
    <property type="entry name" value="TRAM_dom"/>
</dbReference>
<dbReference type="RefSeq" id="WP_046578026.1">
    <property type="nucleotide sequence ID" value="NZ_CP010429.1"/>
</dbReference>
<dbReference type="Gene3D" id="3.40.50.12160">
    <property type="entry name" value="Methylthiotransferase, N-terminal domain"/>
    <property type="match status" value="1"/>
</dbReference>
<evidence type="ECO:0000259" key="11">
    <source>
        <dbReference type="PROSITE" id="PS51918"/>
    </source>
</evidence>
<feature type="domain" description="Radical SAM core" evidence="11">
    <location>
        <begin position="137"/>
        <end position="367"/>
    </location>
</feature>
<dbReference type="SFLD" id="SFLDF00274">
    <property type="entry name" value="ribosomal_protein_S12_methylth"/>
    <property type="match status" value="1"/>
</dbReference>
<dbReference type="SFLD" id="SFLDS00029">
    <property type="entry name" value="Radical_SAM"/>
    <property type="match status" value="1"/>
</dbReference>
<dbReference type="InterPro" id="IPR005840">
    <property type="entry name" value="Ribosomal_uS12_MeSTrfase_RimO"/>
</dbReference>
<dbReference type="NCBIfam" id="TIGR00089">
    <property type="entry name" value="MiaB/RimO family radical SAM methylthiotransferase"/>
    <property type="match status" value="1"/>
</dbReference>
<feature type="domain" description="TRAM" evidence="9">
    <location>
        <begin position="370"/>
        <end position="435"/>
    </location>
</feature>
<dbReference type="Pfam" id="PF18693">
    <property type="entry name" value="TRAM_2"/>
    <property type="match status" value="1"/>
</dbReference>
<dbReference type="InterPro" id="IPR020612">
    <property type="entry name" value="Methylthiotransferase_CS"/>
</dbReference>
<evidence type="ECO:0000256" key="7">
    <source>
        <dbReference type="ARBA" id="ARBA00023014"/>
    </source>
</evidence>
<dbReference type="GO" id="GO:0051539">
    <property type="term" value="F:4 iron, 4 sulfur cluster binding"/>
    <property type="evidence" value="ECO:0007669"/>
    <property type="project" value="UniProtKB-UniRule"/>
</dbReference>
<reference evidence="12 13" key="1">
    <citation type="journal article" date="2014" name="Curr. Microbiol.">
        <title>Spirosoma radiotolerans sp. nov., a gamma-radiation-resistant bacterium isolated from gamma ray-irradiated soil.</title>
        <authorList>
            <person name="Lee J.J."/>
            <person name="Srinivasan S."/>
            <person name="Lim S."/>
            <person name="Joe M."/>
            <person name="Im S."/>
            <person name="Bae S.I."/>
            <person name="Park K.R."/>
            <person name="Han J.H."/>
            <person name="Park S.H."/>
            <person name="Joo B.M."/>
            <person name="Park S.J."/>
            <person name="Kim M.K."/>
        </authorList>
    </citation>
    <scope>NUCLEOTIDE SEQUENCE [LARGE SCALE GENOMIC DNA]</scope>
    <source>
        <strain evidence="12 13">DG5A</strain>
    </source>
</reference>
<comment type="cofactor">
    <cofactor evidence="8">
        <name>[4Fe-4S] cluster</name>
        <dbReference type="ChEBI" id="CHEBI:49883"/>
    </cofactor>
    <text evidence="8">Binds 2 [4Fe-4S] clusters. One cluster is coordinated with 3 cysteines and an exchangeable S-adenosyl-L-methionine.</text>
</comment>
<dbReference type="PANTHER" id="PTHR43837:SF1">
    <property type="entry name" value="RIBOSOMAL PROTEIN US12 METHYLTHIOTRANSFERASE RIMO"/>
    <property type="match status" value="1"/>
</dbReference>
<evidence type="ECO:0000313" key="13">
    <source>
        <dbReference type="Proteomes" id="UP000033054"/>
    </source>
</evidence>
<keyword evidence="1 8" id="KW-0004">4Fe-4S</keyword>
<keyword evidence="5 8" id="KW-0479">Metal-binding</keyword>
<dbReference type="GO" id="GO:0006400">
    <property type="term" value="P:tRNA modification"/>
    <property type="evidence" value="ECO:0007669"/>
    <property type="project" value="InterPro"/>
</dbReference>
<keyword evidence="2 8" id="KW-0963">Cytoplasm</keyword>
<dbReference type="Pfam" id="PF04055">
    <property type="entry name" value="Radical_SAM"/>
    <property type="match status" value="1"/>
</dbReference>
<dbReference type="Proteomes" id="UP000033054">
    <property type="component" value="Chromosome"/>
</dbReference>
<dbReference type="NCBIfam" id="TIGR01125">
    <property type="entry name" value="30S ribosomal protein S12 methylthiotransferase RimO"/>
    <property type="match status" value="1"/>
</dbReference>
<dbReference type="HAMAP" id="MF_01865">
    <property type="entry name" value="MTTase_RimO"/>
    <property type="match status" value="1"/>
</dbReference>
<evidence type="ECO:0000256" key="1">
    <source>
        <dbReference type="ARBA" id="ARBA00022485"/>
    </source>
</evidence>
<dbReference type="GO" id="GO:0046872">
    <property type="term" value="F:metal ion binding"/>
    <property type="evidence" value="ECO:0007669"/>
    <property type="project" value="UniProtKB-KW"/>
</dbReference>
<evidence type="ECO:0000313" key="12">
    <source>
        <dbReference type="EMBL" id="AKD57826.1"/>
    </source>
</evidence>
<dbReference type="CDD" id="cd01335">
    <property type="entry name" value="Radical_SAM"/>
    <property type="match status" value="1"/>
</dbReference>
<feature type="binding site" evidence="8">
    <location>
        <position position="155"/>
    </location>
    <ligand>
        <name>[4Fe-4S] cluster</name>
        <dbReference type="ChEBI" id="CHEBI:49883"/>
        <label>2</label>
        <note>4Fe-4S-S-AdoMet</note>
    </ligand>
</feature>
<keyword evidence="12" id="KW-0689">Ribosomal protein</keyword>
<gene>
    <name evidence="8" type="primary">rimO</name>
    <name evidence="12" type="ORF">SD10_25925</name>
</gene>
<feature type="binding site" evidence="8">
    <location>
        <position position="56"/>
    </location>
    <ligand>
        <name>[4Fe-4S] cluster</name>
        <dbReference type="ChEBI" id="CHEBI:49883"/>
        <label>1</label>
    </ligand>
</feature>
<dbReference type="HOGENOM" id="CLU_018697_0_1_10"/>
<dbReference type="InterPro" id="IPR005839">
    <property type="entry name" value="Methylthiotransferase"/>
</dbReference>
<dbReference type="PROSITE" id="PS51918">
    <property type="entry name" value="RADICAL_SAM"/>
    <property type="match status" value="1"/>
</dbReference>
<dbReference type="SMART" id="SM00729">
    <property type="entry name" value="Elp3"/>
    <property type="match status" value="1"/>
</dbReference>
<comment type="function">
    <text evidence="8">Catalyzes the methylthiolation of an aspartic acid residue of ribosomal protein uS12.</text>
</comment>